<keyword evidence="12" id="KW-1185">Reference proteome</keyword>
<dbReference type="STRING" id="1231657.A0A1Y1ZRZ0"/>
<name>A0A1Y1ZRZ0_9PLEO</name>
<dbReference type="Gene3D" id="3.40.50.720">
    <property type="entry name" value="NAD(P)-binding Rossmann-like Domain"/>
    <property type="match status" value="2"/>
</dbReference>
<gene>
    <name evidence="11" type="ORF">BCR34DRAFT_481666</name>
</gene>
<dbReference type="Pfam" id="PF08659">
    <property type="entry name" value="KR"/>
    <property type="match status" value="1"/>
</dbReference>
<evidence type="ECO:0000256" key="5">
    <source>
        <dbReference type="ARBA" id="ARBA00023268"/>
    </source>
</evidence>
<protein>
    <submittedName>
        <fullName evidence="11">Uncharacterized protein</fullName>
    </submittedName>
</protein>
<dbReference type="InterPro" id="IPR001227">
    <property type="entry name" value="Ac_transferase_dom_sf"/>
</dbReference>
<dbReference type="Pfam" id="PF14765">
    <property type="entry name" value="PS-DH"/>
    <property type="match status" value="1"/>
</dbReference>
<dbReference type="SMART" id="SM00822">
    <property type="entry name" value="PKS_KR"/>
    <property type="match status" value="1"/>
</dbReference>
<dbReference type="Gene3D" id="3.40.366.10">
    <property type="entry name" value="Malonyl-Coenzyme A Acyl Carrier Protein, domain 2"/>
    <property type="match status" value="1"/>
</dbReference>
<dbReference type="PANTHER" id="PTHR43775:SF29">
    <property type="entry name" value="ASPERFURANONE POLYKETIDE SYNTHASE AFOG-RELATED"/>
    <property type="match status" value="1"/>
</dbReference>
<feature type="domain" description="Carrier" evidence="9">
    <location>
        <begin position="1870"/>
        <end position="1947"/>
    </location>
</feature>
<dbReference type="Pfam" id="PF08240">
    <property type="entry name" value="ADH_N"/>
    <property type="match status" value="1"/>
</dbReference>
<dbReference type="SUPFAM" id="SSF50129">
    <property type="entry name" value="GroES-like"/>
    <property type="match status" value="1"/>
</dbReference>
<keyword evidence="4" id="KW-0521">NADP</keyword>
<dbReference type="InterPro" id="IPR014043">
    <property type="entry name" value="Acyl_transferase_dom"/>
</dbReference>
<dbReference type="EMBL" id="MCFA01000045">
    <property type="protein sequence ID" value="ORY13011.1"/>
    <property type="molecule type" value="Genomic_DNA"/>
</dbReference>
<dbReference type="SMART" id="SM00827">
    <property type="entry name" value="PKS_AT"/>
    <property type="match status" value="1"/>
</dbReference>
<dbReference type="Gene3D" id="3.10.129.110">
    <property type="entry name" value="Polyketide synthase dehydratase"/>
    <property type="match status" value="1"/>
</dbReference>
<dbReference type="SUPFAM" id="SSF53335">
    <property type="entry name" value="S-adenosyl-L-methionine-dependent methyltransferases"/>
    <property type="match status" value="1"/>
</dbReference>
<dbReference type="InterPro" id="IPR049551">
    <property type="entry name" value="PKS_DH_C"/>
</dbReference>
<dbReference type="SUPFAM" id="SSF52151">
    <property type="entry name" value="FabD/lysophospholipase-like"/>
    <property type="match status" value="1"/>
</dbReference>
<dbReference type="InterPro" id="IPR016036">
    <property type="entry name" value="Malonyl_transacylase_ACP-bd"/>
</dbReference>
<feature type="active site" description="Proton acceptor; for dehydratase activity" evidence="7">
    <location>
        <position position="393"/>
    </location>
</feature>
<dbReference type="Gene3D" id="3.30.70.3290">
    <property type="match status" value="1"/>
</dbReference>
<feature type="region of interest" description="C-terminal hotdog fold" evidence="7">
    <location>
        <begin position="529"/>
        <end position="686"/>
    </location>
</feature>
<dbReference type="GO" id="GO:0016491">
    <property type="term" value="F:oxidoreductase activity"/>
    <property type="evidence" value="ECO:0007669"/>
    <property type="project" value="InterPro"/>
</dbReference>
<dbReference type="InterPro" id="IPR013154">
    <property type="entry name" value="ADH-like_N"/>
</dbReference>
<dbReference type="InterPro" id="IPR049552">
    <property type="entry name" value="PKS_DH_N"/>
</dbReference>
<dbReference type="SUPFAM" id="SSF47336">
    <property type="entry name" value="ACP-like"/>
    <property type="match status" value="1"/>
</dbReference>
<dbReference type="Gene3D" id="3.90.180.10">
    <property type="entry name" value="Medium-chain alcohol dehydrogenases, catalytic domain"/>
    <property type="match status" value="1"/>
</dbReference>
<dbReference type="InterPro" id="IPR016035">
    <property type="entry name" value="Acyl_Trfase/lysoPLipase"/>
</dbReference>
<evidence type="ECO:0000259" key="10">
    <source>
        <dbReference type="PROSITE" id="PS52019"/>
    </source>
</evidence>
<dbReference type="Proteomes" id="UP000193144">
    <property type="component" value="Unassembled WGS sequence"/>
</dbReference>
<dbReference type="InterPro" id="IPR020843">
    <property type="entry name" value="ER"/>
</dbReference>
<keyword evidence="6" id="KW-0012">Acyltransferase</keyword>
<evidence type="ECO:0000256" key="1">
    <source>
        <dbReference type="ARBA" id="ARBA00022450"/>
    </source>
</evidence>
<proteinExistence type="predicted"/>
<keyword evidence="3" id="KW-0808">Transferase</keyword>
<evidence type="ECO:0000259" key="9">
    <source>
        <dbReference type="PROSITE" id="PS50075"/>
    </source>
</evidence>
<dbReference type="SMART" id="SM00823">
    <property type="entry name" value="PKS_PP"/>
    <property type="match status" value="1"/>
</dbReference>
<dbReference type="Pfam" id="PF21089">
    <property type="entry name" value="PKS_DH_N"/>
    <property type="match status" value="1"/>
</dbReference>
<dbReference type="InterPro" id="IPR036736">
    <property type="entry name" value="ACP-like_sf"/>
</dbReference>
<dbReference type="InterPro" id="IPR029063">
    <property type="entry name" value="SAM-dependent_MTases_sf"/>
</dbReference>
<dbReference type="OrthoDB" id="329835at2759"/>
<dbReference type="Pfam" id="PF00550">
    <property type="entry name" value="PP-binding"/>
    <property type="match status" value="1"/>
</dbReference>
<feature type="region of interest" description="Disordered" evidence="8">
    <location>
        <begin position="495"/>
        <end position="516"/>
    </location>
</feature>
<dbReference type="SUPFAM" id="SSF55048">
    <property type="entry name" value="Probable ACP-binding domain of malonyl-CoA ACP transacylase"/>
    <property type="match status" value="1"/>
</dbReference>
<evidence type="ECO:0000256" key="3">
    <source>
        <dbReference type="ARBA" id="ARBA00022679"/>
    </source>
</evidence>
<dbReference type="Pfam" id="PF13602">
    <property type="entry name" value="ADH_zinc_N_2"/>
    <property type="match status" value="1"/>
</dbReference>
<dbReference type="InterPro" id="IPR006162">
    <property type="entry name" value="Ppantetheine_attach_site"/>
</dbReference>
<keyword evidence="2" id="KW-0597">Phosphoprotein</keyword>
<dbReference type="InterPro" id="IPR057326">
    <property type="entry name" value="KR_dom"/>
</dbReference>
<dbReference type="InterPro" id="IPR013968">
    <property type="entry name" value="PKS_KR"/>
</dbReference>
<dbReference type="SUPFAM" id="SSF51735">
    <property type="entry name" value="NAD(P)-binding Rossmann-fold domains"/>
    <property type="match status" value="3"/>
</dbReference>
<dbReference type="Gene3D" id="3.40.50.150">
    <property type="entry name" value="Vaccinia Virus protein VP39"/>
    <property type="match status" value="1"/>
</dbReference>
<dbReference type="Pfam" id="PF23114">
    <property type="entry name" value="NAD-bd_HRPKS_sdrA"/>
    <property type="match status" value="1"/>
</dbReference>
<dbReference type="PANTHER" id="PTHR43775">
    <property type="entry name" value="FATTY ACID SYNTHASE"/>
    <property type="match status" value="1"/>
</dbReference>
<dbReference type="GO" id="GO:0031177">
    <property type="term" value="F:phosphopantetheine binding"/>
    <property type="evidence" value="ECO:0007669"/>
    <property type="project" value="InterPro"/>
</dbReference>
<dbReference type="Pfam" id="PF00698">
    <property type="entry name" value="Acyl_transf_1"/>
    <property type="match status" value="1"/>
</dbReference>
<sequence length="1953" mass="211545">MSCALGLCPESDFELVLTRAFVDELQKDFHSSQINKALYSQTLCTAVQIALVDMLESWGIHPDCVTGHSSGEIAAAYAAGALSLEDAMLVSYARGCASTELAKSGMKGAMAAVGMGREDLMPILSSLQSGKAVIACSNSPSILTVSGDKSALDELHQILRTKGVYNRKLIVEVAYHSHHMALVADSYRNAINNIKVLEGNGVKFFSSVNGKQSVVAKLDADYWVSNMVGEVKFAQSLRQMANRGSLYSTSPVQTLVEIGPHAALAGPSRQVLEADETLAKSAVEYWSVLVRKKDAVTTALELASNLFMAGKTIRMAAVNQYPESGVSPLIDLPSYAWNHARSYTAESRISKAYRERQFPRVDLLGVLDTQSSMLEPRWRNHIRLSEIPWVRDHMIQSSIVYPAGGYISMAVEAAKQRFLMRAAATQIVGYQFRDVHISSALVIPEDPGEVEVVISLRPFSESIRSPSNLWDEFCISSVSKENRWTEHCRGLIAMRTPPKTSNPVNGQAHDESERAASKQLAETYAGVCDKSTNITEFYEQLHQIGMDYGPTFANISAIRSGRRECIAEIQIPNTAAGMPMQFEHDFVVHPAVVDSIFQTFLPVLEANLGDLQNAVVPVSIQDMYISHGLTRQPGRILKCYTATAPKDYRFTSATMTVFEGSNASNNKPVIHVGEITLAALDRHEASGTVDAVPSRAFNIDWAPEIDALTEQQLIALCTPPADSDALMPGLLNEAVICLLRNAIATVSEQESASAGEYSHSLWKWVHSQSEQSAVSREDNVTGSDELFGELGPTIRHIAQILPDLLVGKMLPVEVGRGYDLDAVSATPGLFPNNRPAANYLRLLAHKKPDLSVLTVGPQSGPASLNLLSLMTDTGHGTTPFGVFHLTDTEFDLDEIVKSKFSSWGESIAVKGVEAGDSNAAEDANVRAVDNAYDVVLAFNVHKSGEQLSRTLRSTLEIIKPGGRLVLINNEPQSDVATLLWGPLPSFLSSQSDHQTYQQLSAVDAAIQQTGYITHAVLSNGLQPYDAMFLQTAAAHEAANQVKEALIVVDDEHTDIALEKLQGLCKERGIATQTVLLEHADPKPEQACIVLVDLAKHVLATPRALEWEAIKRISLRGSGILWVTRGANPEASLIRGFARTIRAETGDKPVVTLDLDSGSKGTSTIRDAATVIVDLFSRTIVLAGHHDAAECEFAERGGVLHVPRLTEDIDASEQLQTEAERRPQATQGEASPHRLDQTGSSRLFVGTPGLLDSLHFAPDERMEGPLGAGQVEVAVRAAGINFKDVMMSMGQIPVEDLGCECAGTVVAVGSAVESDVDGCRIGDRVMCVSSGSFCTNLRVDARLVLRLPDSLSYERAAALPITHVTAFHSIHNIAHLQRGETILIHAAAGGLGQALVELSMLVGAEVFVTVGSVEKKKLVMERFRLPEEHVLYSRDLSFAADIMRLTRQRGVDVVMNSLAGEGLRESWECIAPKGRFVELGQRDITINSRLDMAPFARNASFTAYNLAYTLRNDAGAVRQVLAKVLALYTEGGLRGPAPIETYPFSQLEQAFRRMQTGQHMGKLVAVVQGDDLVQFKVGRVAAAAGQPLFRPDASYMLVGGLGGLGRATAMWMAARGARHLVFLNRSGPESEVARETVAALRDAGCSAVIFSCDVAHAGQLAAVLQAVRERLPPVRGVIQGAMVLRDTMLDGMGLDDYLAVLRPKVQGTWNLHTCLPKDVDFFVMESSISGIVGNTAQAAYAAANTFLDAFALYRRERGLPATTVDIGAVAGIGYLARNDTLRKAMERQGFDFTDESRLMRLLEFAIRHSERDPRQAHIVTGLGAWHPDTSLPALRAPVFSRYRIMSSLASGATNSDGALRRALKQAPSLDAAVVIISGALVEHIVSRTGIPPENVSTAKSLQDYGIDSLAAVELRNWLTKEMESTVPIFELLGAESLTMLATEIAGRSRLINTA</sequence>
<feature type="region of interest" description="Disordered" evidence="8">
    <location>
        <begin position="1213"/>
        <end position="1240"/>
    </location>
</feature>
<evidence type="ECO:0000256" key="4">
    <source>
        <dbReference type="ARBA" id="ARBA00022857"/>
    </source>
</evidence>
<dbReference type="SMART" id="SM00826">
    <property type="entry name" value="PKS_DH"/>
    <property type="match status" value="1"/>
</dbReference>
<dbReference type="GO" id="GO:0030639">
    <property type="term" value="P:polyketide biosynthetic process"/>
    <property type="evidence" value="ECO:0007669"/>
    <property type="project" value="UniProtKB-ARBA"/>
</dbReference>
<feature type="domain" description="PKS/mFAS DH" evidence="10">
    <location>
        <begin position="361"/>
        <end position="686"/>
    </location>
</feature>
<dbReference type="InterPro" id="IPR009081">
    <property type="entry name" value="PP-bd_ACP"/>
</dbReference>
<dbReference type="InterPro" id="IPR056501">
    <property type="entry name" value="NAD-bd_HRPKS_sdrA"/>
</dbReference>
<keyword evidence="5" id="KW-0511">Multifunctional enzyme</keyword>
<dbReference type="GO" id="GO:0004312">
    <property type="term" value="F:fatty acid synthase activity"/>
    <property type="evidence" value="ECO:0007669"/>
    <property type="project" value="TreeGrafter"/>
</dbReference>
<dbReference type="GO" id="GO:1901336">
    <property type="term" value="P:lactone biosynthetic process"/>
    <property type="evidence" value="ECO:0007669"/>
    <property type="project" value="UniProtKB-ARBA"/>
</dbReference>
<dbReference type="InterPro" id="IPR042104">
    <property type="entry name" value="PKS_dehydratase_sf"/>
</dbReference>
<evidence type="ECO:0000256" key="8">
    <source>
        <dbReference type="SAM" id="MobiDB-lite"/>
    </source>
</evidence>
<dbReference type="InterPro" id="IPR020807">
    <property type="entry name" value="PKS_DH"/>
</dbReference>
<dbReference type="PROSITE" id="PS52019">
    <property type="entry name" value="PKS_MFAS_DH"/>
    <property type="match status" value="1"/>
</dbReference>
<dbReference type="CDD" id="cd05195">
    <property type="entry name" value="enoyl_red"/>
    <property type="match status" value="1"/>
</dbReference>
<dbReference type="InterPro" id="IPR036291">
    <property type="entry name" value="NAD(P)-bd_dom_sf"/>
</dbReference>
<dbReference type="PROSITE" id="PS50075">
    <property type="entry name" value="CARRIER"/>
    <property type="match status" value="1"/>
</dbReference>
<feature type="active site" description="Proton donor; for dehydratase activity" evidence="7">
    <location>
        <position position="594"/>
    </location>
</feature>
<dbReference type="InterPro" id="IPR011032">
    <property type="entry name" value="GroES-like_sf"/>
</dbReference>
<dbReference type="PROSITE" id="PS00012">
    <property type="entry name" value="PHOSPHOPANTETHEINE"/>
    <property type="match status" value="1"/>
</dbReference>
<evidence type="ECO:0000256" key="7">
    <source>
        <dbReference type="PROSITE-ProRule" id="PRU01363"/>
    </source>
</evidence>
<accession>A0A1Y1ZRZ0</accession>
<reference evidence="11 12" key="1">
    <citation type="submission" date="2016-07" db="EMBL/GenBank/DDBJ databases">
        <title>Pervasive Adenine N6-methylation of Active Genes in Fungi.</title>
        <authorList>
            <consortium name="DOE Joint Genome Institute"/>
            <person name="Mondo S.J."/>
            <person name="Dannebaum R.O."/>
            <person name="Kuo R.C."/>
            <person name="Labutti K."/>
            <person name="Haridas S."/>
            <person name="Kuo A."/>
            <person name="Salamov A."/>
            <person name="Ahrendt S.R."/>
            <person name="Lipzen A."/>
            <person name="Sullivan W."/>
            <person name="Andreopoulos W.B."/>
            <person name="Clum A."/>
            <person name="Lindquist E."/>
            <person name="Daum C."/>
            <person name="Ramamoorthy G.K."/>
            <person name="Gryganskyi A."/>
            <person name="Culley D."/>
            <person name="Magnuson J.K."/>
            <person name="James T.Y."/>
            <person name="O'Malley M.A."/>
            <person name="Stajich J.E."/>
            <person name="Spatafora J.W."/>
            <person name="Visel A."/>
            <person name="Grigoriev I.V."/>
        </authorList>
    </citation>
    <scope>NUCLEOTIDE SEQUENCE [LARGE SCALE GENOMIC DNA]</scope>
    <source>
        <strain evidence="11 12">CBS 115471</strain>
    </source>
</reference>
<evidence type="ECO:0000313" key="12">
    <source>
        <dbReference type="Proteomes" id="UP000193144"/>
    </source>
</evidence>
<comment type="caution">
    <text evidence="11">The sequence shown here is derived from an EMBL/GenBank/DDBJ whole genome shotgun (WGS) entry which is preliminary data.</text>
</comment>
<dbReference type="Gene3D" id="1.10.1200.10">
    <property type="entry name" value="ACP-like"/>
    <property type="match status" value="1"/>
</dbReference>
<evidence type="ECO:0000256" key="2">
    <source>
        <dbReference type="ARBA" id="ARBA00022553"/>
    </source>
</evidence>
<organism evidence="11 12">
    <name type="scientific">Clohesyomyces aquaticus</name>
    <dbReference type="NCBI Taxonomy" id="1231657"/>
    <lineage>
        <taxon>Eukaryota</taxon>
        <taxon>Fungi</taxon>
        <taxon>Dikarya</taxon>
        <taxon>Ascomycota</taxon>
        <taxon>Pezizomycotina</taxon>
        <taxon>Dothideomycetes</taxon>
        <taxon>Pleosporomycetidae</taxon>
        <taxon>Pleosporales</taxon>
        <taxon>Lindgomycetaceae</taxon>
        <taxon>Clohesyomyces</taxon>
    </lineage>
</organism>
<dbReference type="SMART" id="SM00829">
    <property type="entry name" value="PKS_ER"/>
    <property type="match status" value="1"/>
</dbReference>
<keyword evidence="1" id="KW-0596">Phosphopantetheine</keyword>
<evidence type="ECO:0000256" key="6">
    <source>
        <dbReference type="ARBA" id="ARBA00023315"/>
    </source>
</evidence>
<dbReference type="FunFam" id="3.40.50.720:FF:000209">
    <property type="entry name" value="Polyketide synthase Pks12"/>
    <property type="match status" value="1"/>
</dbReference>
<dbReference type="InterPro" id="IPR049900">
    <property type="entry name" value="PKS_mFAS_DH"/>
</dbReference>
<feature type="region of interest" description="N-terminal hotdog fold" evidence="7">
    <location>
        <begin position="361"/>
        <end position="499"/>
    </location>
</feature>
<dbReference type="GO" id="GO:0006633">
    <property type="term" value="P:fatty acid biosynthetic process"/>
    <property type="evidence" value="ECO:0007669"/>
    <property type="project" value="TreeGrafter"/>
</dbReference>
<dbReference type="InterPro" id="IPR020806">
    <property type="entry name" value="PKS_PP-bd"/>
</dbReference>
<dbReference type="InterPro" id="IPR050091">
    <property type="entry name" value="PKS_NRPS_Biosynth_Enz"/>
</dbReference>
<evidence type="ECO:0000313" key="11">
    <source>
        <dbReference type="EMBL" id="ORY13011.1"/>
    </source>
</evidence>